<feature type="compositionally biased region" description="Low complexity" evidence="1">
    <location>
        <begin position="35"/>
        <end position="58"/>
    </location>
</feature>
<dbReference type="OrthoDB" id="1798at2759"/>
<dbReference type="Pfam" id="PF01809">
    <property type="entry name" value="YidD"/>
    <property type="match status" value="1"/>
</dbReference>
<proteinExistence type="inferred from homology"/>
<feature type="region of interest" description="Disordered" evidence="1">
    <location>
        <begin position="1"/>
        <end position="91"/>
    </location>
</feature>
<sequence length="176" mass="19138">MSTRVATASTTAALRRSSAPHAPRARVVRVRACRECVSSSTSSSSSKSSSLLPRSLVRSRSHALAATSREPKDDASTSGREDEHGPDEDTASMKIAMGLLDFYKREVSPLLPKSCRYVPTCSEYARQAYKKYGTSKGFVLTAWRLLRCNPLPLLGGSGYDPPMWPPPYLGSDPAEL</sequence>
<dbReference type="HAMAP" id="MF_00386">
    <property type="entry name" value="UPF0161_YidD"/>
    <property type="match status" value="1"/>
</dbReference>
<dbReference type="Proteomes" id="UP000195557">
    <property type="component" value="Unassembled WGS sequence"/>
</dbReference>
<accession>A0A090M470</accession>
<dbReference type="EMBL" id="CAID01000009">
    <property type="protein sequence ID" value="CEF98996.1"/>
    <property type="molecule type" value="Genomic_DNA"/>
</dbReference>
<protein>
    <submittedName>
        <fullName evidence="3">Hemolytic domain-domain-containing protein</fullName>
    </submittedName>
    <submittedName>
        <fullName evidence="2">Membrane protein insertion efficiency factor</fullName>
    </submittedName>
</protein>
<dbReference type="Proteomes" id="UP000009170">
    <property type="component" value="Unassembled WGS sequence"/>
</dbReference>
<organism evidence="2 4">
    <name type="scientific">Ostreococcus tauri</name>
    <name type="common">Marine green alga</name>
    <dbReference type="NCBI Taxonomy" id="70448"/>
    <lineage>
        <taxon>Eukaryota</taxon>
        <taxon>Viridiplantae</taxon>
        <taxon>Chlorophyta</taxon>
        <taxon>Mamiellophyceae</taxon>
        <taxon>Mamiellales</taxon>
        <taxon>Bathycoccaceae</taxon>
        <taxon>Ostreococcus</taxon>
    </lineage>
</organism>
<reference evidence="2 4" key="1">
    <citation type="journal article" date="2006" name="Proc. Natl. Acad. Sci. U.S.A.">
        <title>Genome analysis of the smallest free-living eukaryote Ostreococcus tauri unveils many unique features.</title>
        <authorList>
            <person name="Derelle E."/>
            <person name="Ferraz C."/>
            <person name="Rombauts S."/>
            <person name="Rouze P."/>
            <person name="Worden A.Z."/>
            <person name="Robbens S."/>
            <person name="Partensky F."/>
            <person name="Degroeve S."/>
            <person name="Echeynie S."/>
            <person name="Cooke R."/>
            <person name="Saeys Y."/>
            <person name="Wuyts J."/>
            <person name="Jabbari K."/>
            <person name="Bowler C."/>
            <person name="Panaud O."/>
            <person name="Piegu B."/>
            <person name="Ball S.G."/>
            <person name="Ral J.-P."/>
            <person name="Bouget F.-Y."/>
            <person name="Piganeau G."/>
            <person name="De Baets B."/>
            <person name="Picard A."/>
            <person name="Delseny M."/>
            <person name="Demaille J."/>
            <person name="Van de Peer Y."/>
            <person name="Moreau H."/>
        </authorList>
    </citation>
    <scope>NUCLEOTIDE SEQUENCE [LARGE SCALE GENOMIC DNA]</scope>
    <source>
        <strain evidence="2 4">OTTH0595</strain>
    </source>
</reference>
<dbReference type="InterPro" id="IPR002696">
    <property type="entry name" value="Membr_insert_effic_factor_YidD"/>
</dbReference>
<dbReference type="STRING" id="70448.A0A090M470"/>
<evidence type="ECO:0000256" key="1">
    <source>
        <dbReference type="SAM" id="MobiDB-lite"/>
    </source>
</evidence>
<feature type="compositionally biased region" description="Basic and acidic residues" evidence="1">
    <location>
        <begin position="69"/>
        <end position="83"/>
    </location>
</feature>
<accession>A0A1Y5IHH1</accession>
<feature type="compositionally biased region" description="Low complexity" evidence="1">
    <location>
        <begin position="1"/>
        <end position="22"/>
    </location>
</feature>
<evidence type="ECO:0000313" key="2">
    <source>
        <dbReference type="EMBL" id="CEF98996.1"/>
    </source>
</evidence>
<dbReference type="PANTHER" id="PTHR33383">
    <property type="entry name" value="MEMBRANE PROTEIN INSERTION EFFICIENCY FACTOR-RELATED"/>
    <property type="match status" value="1"/>
</dbReference>
<dbReference type="EMBL" id="KZ155772">
    <property type="protein sequence ID" value="OUS49001.1"/>
    <property type="molecule type" value="Genomic_DNA"/>
</dbReference>
<dbReference type="InParanoid" id="A0A090M470"/>
<evidence type="ECO:0000313" key="3">
    <source>
        <dbReference type="EMBL" id="OUS49001.1"/>
    </source>
</evidence>
<gene>
    <name evidence="3" type="ORF">BE221DRAFT_203298</name>
    <name evidence="2" type="ORF">OT_ostta09g01340</name>
</gene>
<accession>A0A454XNU8</accession>
<reference evidence="2" key="2">
    <citation type="journal article" date="2014" name="BMC Genomics">
        <title>An improved genome of the model marine alga Ostreococcus tauri unfolds by assessing Illumina de novo assemblies.</title>
        <authorList>
            <person name="Blanc-Mathieu R."/>
            <person name="Verhelst B."/>
            <person name="Derelle E."/>
            <person name="Rombauts S."/>
            <person name="Bouget F.Y."/>
            <person name="Carre I."/>
            <person name="Chateau A."/>
            <person name="Eyre-Walker A."/>
            <person name="Grimsley N."/>
            <person name="Moreau H."/>
            <person name="Piegu B."/>
            <person name="Rivals E."/>
            <person name="Schackwitz W."/>
            <person name="Van de Peer Y."/>
            <person name="Piganeau G."/>
        </authorList>
    </citation>
    <scope>NUCLEOTIDE SEQUENCE</scope>
    <source>
        <strain evidence="2">RCC4221</strain>
    </source>
</reference>
<dbReference type="PANTHER" id="PTHR33383:SF1">
    <property type="entry name" value="MEMBRANE PROTEIN INSERTION EFFICIENCY FACTOR-RELATED"/>
    <property type="match status" value="1"/>
</dbReference>
<evidence type="ECO:0000313" key="4">
    <source>
        <dbReference type="Proteomes" id="UP000009170"/>
    </source>
</evidence>
<dbReference type="AlphaFoldDB" id="A0A090M470"/>
<dbReference type="NCBIfam" id="TIGR00278">
    <property type="entry name" value="membrane protein insertion efficiency factor YidD"/>
    <property type="match status" value="1"/>
</dbReference>
<keyword evidence="4" id="KW-1185">Reference proteome</keyword>
<dbReference type="SMART" id="SM01234">
    <property type="entry name" value="Haemolytic"/>
    <property type="match status" value="1"/>
</dbReference>
<reference evidence="3" key="3">
    <citation type="submission" date="2017-04" db="EMBL/GenBank/DDBJ databases">
        <title>Population genomics of picophytoplankton unveils novel chromosome hypervariability.</title>
        <authorList>
            <consortium name="DOE Joint Genome Institute"/>
            <person name="Blanc-Mathieu R."/>
            <person name="Krasovec M."/>
            <person name="Hebrard M."/>
            <person name="Yau S."/>
            <person name="Desgranges E."/>
            <person name="Martin J."/>
            <person name="Schackwitz W."/>
            <person name="Kuo A."/>
            <person name="Salin G."/>
            <person name="Donnadieu C."/>
            <person name="Desdevises Y."/>
            <person name="Sanchez-Ferandin S."/>
            <person name="Moreau H."/>
            <person name="Rivals E."/>
            <person name="Grigoriev I.V."/>
            <person name="Grimsley N."/>
            <person name="Eyre-Walker A."/>
            <person name="Piganeau G."/>
        </authorList>
    </citation>
    <scope>NUCLEOTIDE SEQUENCE [LARGE SCALE GENOMIC DNA]</scope>
    <source>
        <strain evidence="3">RCC 1115</strain>
    </source>
</reference>
<name>A0A090M470_OSTTA</name>